<dbReference type="SUPFAM" id="SSF51735">
    <property type="entry name" value="NAD(P)-binding Rossmann-fold domains"/>
    <property type="match status" value="1"/>
</dbReference>
<feature type="region of interest" description="Disordered" evidence="5">
    <location>
        <begin position="233"/>
        <end position="278"/>
    </location>
</feature>
<dbReference type="GO" id="GO:0016491">
    <property type="term" value="F:oxidoreductase activity"/>
    <property type="evidence" value="ECO:0007669"/>
    <property type="project" value="UniProtKB-KW"/>
</dbReference>
<gene>
    <name evidence="7" type="ORF">CNMCM5793_006687</name>
</gene>
<protein>
    <recommendedName>
        <fullName evidence="6">Xylanolytic transcriptional activator regulatory domain-containing protein</fullName>
    </recommendedName>
</protein>
<dbReference type="Pfam" id="PF00106">
    <property type="entry name" value="adh_short"/>
    <property type="match status" value="1"/>
</dbReference>
<evidence type="ECO:0000256" key="3">
    <source>
        <dbReference type="ARBA" id="ARBA00023002"/>
    </source>
</evidence>
<proteinExistence type="inferred from homology"/>
<evidence type="ECO:0000259" key="6">
    <source>
        <dbReference type="SMART" id="SM00906"/>
    </source>
</evidence>
<dbReference type="PANTHER" id="PTHR24320">
    <property type="entry name" value="RETINOL DEHYDROGENASE"/>
    <property type="match status" value="1"/>
</dbReference>
<dbReference type="InterPro" id="IPR007219">
    <property type="entry name" value="XnlR_reg_dom"/>
</dbReference>
<name>A0A8H6P4I3_9EURO</name>
<dbReference type="GO" id="GO:0003677">
    <property type="term" value="F:DNA binding"/>
    <property type="evidence" value="ECO:0007669"/>
    <property type="project" value="InterPro"/>
</dbReference>
<feature type="domain" description="Xylanolytic transcriptional activator regulatory" evidence="6">
    <location>
        <begin position="498"/>
        <end position="572"/>
    </location>
</feature>
<evidence type="ECO:0000256" key="4">
    <source>
        <dbReference type="ARBA" id="ARBA00023242"/>
    </source>
</evidence>
<dbReference type="AlphaFoldDB" id="A0A8H6P4I3"/>
<dbReference type="EMBL" id="JACBAD010002086">
    <property type="protein sequence ID" value="KAF7117595.1"/>
    <property type="molecule type" value="Genomic_DNA"/>
</dbReference>
<comment type="similarity">
    <text evidence="1">Belongs to the short-chain dehydrogenases/reductases (SDR) family.</text>
</comment>
<dbReference type="GO" id="GO:0006351">
    <property type="term" value="P:DNA-templated transcription"/>
    <property type="evidence" value="ECO:0007669"/>
    <property type="project" value="InterPro"/>
</dbReference>
<organism evidence="7 8">
    <name type="scientific">Aspergillus hiratsukae</name>
    <dbReference type="NCBI Taxonomy" id="1194566"/>
    <lineage>
        <taxon>Eukaryota</taxon>
        <taxon>Fungi</taxon>
        <taxon>Dikarya</taxon>
        <taxon>Ascomycota</taxon>
        <taxon>Pezizomycotina</taxon>
        <taxon>Eurotiomycetes</taxon>
        <taxon>Eurotiomycetidae</taxon>
        <taxon>Eurotiales</taxon>
        <taxon>Aspergillaceae</taxon>
        <taxon>Aspergillus</taxon>
        <taxon>Aspergillus subgen. Fumigati</taxon>
    </lineage>
</organism>
<comment type="caution">
    <text evidence="7">The sequence shown here is derived from an EMBL/GenBank/DDBJ whole genome shotgun (WGS) entry which is preliminary data.</text>
</comment>
<evidence type="ECO:0000256" key="2">
    <source>
        <dbReference type="ARBA" id="ARBA00022857"/>
    </source>
</evidence>
<dbReference type="SMART" id="SM00906">
    <property type="entry name" value="Fungal_trans"/>
    <property type="match status" value="1"/>
</dbReference>
<dbReference type="Pfam" id="PF04082">
    <property type="entry name" value="Fungal_trans"/>
    <property type="match status" value="1"/>
</dbReference>
<keyword evidence="8" id="KW-1185">Reference proteome</keyword>
<dbReference type="CDD" id="cd12148">
    <property type="entry name" value="fungal_TF_MHR"/>
    <property type="match status" value="1"/>
</dbReference>
<evidence type="ECO:0000313" key="8">
    <source>
        <dbReference type="Proteomes" id="UP000630445"/>
    </source>
</evidence>
<evidence type="ECO:0000256" key="1">
    <source>
        <dbReference type="ARBA" id="ARBA00006484"/>
    </source>
</evidence>
<dbReference type="InterPro" id="IPR036291">
    <property type="entry name" value="NAD(P)-bd_dom_sf"/>
</dbReference>
<keyword evidence="4" id="KW-0539">Nucleus</keyword>
<keyword evidence="3" id="KW-0560">Oxidoreductase</keyword>
<dbReference type="Gene3D" id="3.40.50.720">
    <property type="entry name" value="NAD(P)-binding Rossmann-like Domain"/>
    <property type="match status" value="1"/>
</dbReference>
<dbReference type="Proteomes" id="UP000630445">
    <property type="component" value="Unassembled WGS sequence"/>
</dbReference>
<dbReference type="InterPro" id="IPR002347">
    <property type="entry name" value="SDR_fam"/>
</dbReference>
<sequence length="886" mass="98533">MSTIWDMIRVVLFGSQNDASRDSAPAFNPAQDIPSTTGKVILITGAAGDLGRQTAIALAGYGRPSRIYIADLPRSDDAKQALTHQIDYEAYGDSISPTSETAVTSSTEIRFLYLDLASFDSVQKCAQKFAAQEQRLDILILNAGIIRVSPATTMEGYEIHFGVNYLGHALLTRLLMPVLLRTTQRQPGADVRIVVVSSEGHISAPKQGVDFDLVKTSCSNLCYYHPAPLTRSRKKAQAPRSVSPANPSREDDEYHNASTSPGDSIVPPGPQMGPLSTSQLTYLGSTSFMSAFNHDQQHLSLSTPKSAHASTQRKAWSADFTHVVPRLVQLLRPLRLYEDLVTEEYDQTPFTVVPAPLVLAPLRLLRSHWDKERWPQEDLGSRITQNTATKLVNIEANMTTDQFYHVFTGPNLRWEFVGLIFGLAGLGASVSSRVTAFFSVNGKDELSADAFAKEMAAASHACIEICKRYDNVNDLMVWLHYTYYVLASNIMGETCHHIYAQFGDLVSCIHAMGLHRPDSPEHSIPFFVSETRKRVFAVAYRADKNIATFLGRPPRLPHHYCDVGLPLDIDDDSVVLDRFSLDKTISQLTPDGWGTFNGGLRPATVIRLRYMVAMLREQVVGLSLGQGWVTSRQKELHMAYQECKRLWDRVPPEFHYGKHSWEGSNPHLSITHLVIHLEYLQTVFQVERIRCNESPDAMTDLLDSAMQIVSAVTDFAKHRDHQNSIRETYTWIFLLYALPAAGAIATELHRCTVSRVPLPCSVPRSRIIRGLSVLVSWFESAKPPSDVTHQACVEVTKVIIKMLNDTLDCPSGWQMVDRPQPGTGTRSALNGGDRVWDTNSIGAPLNAYEQNGTTPNVDALETSEDFLNWLNELGLDTSVPEFFGCQ</sequence>
<keyword evidence="2" id="KW-0521">NADP</keyword>
<evidence type="ECO:0000256" key="5">
    <source>
        <dbReference type="SAM" id="MobiDB-lite"/>
    </source>
</evidence>
<reference evidence="7" key="1">
    <citation type="submission" date="2020-06" db="EMBL/GenBank/DDBJ databases">
        <title>Draft genome sequences of strains closely related to Aspergillus parafelis and Aspergillus hiratsukae.</title>
        <authorList>
            <person name="Dos Santos R.A.C."/>
            <person name="Rivero-Menendez O."/>
            <person name="Steenwyk J.L."/>
            <person name="Mead M.E."/>
            <person name="Goldman G.H."/>
            <person name="Alastruey-Izquierdo A."/>
            <person name="Rokas A."/>
        </authorList>
    </citation>
    <scope>NUCLEOTIDE SEQUENCE</scope>
    <source>
        <strain evidence="7">CNM-CM5793</strain>
    </source>
</reference>
<dbReference type="PANTHER" id="PTHR24320:SF282">
    <property type="entry name" value="WW DOMAIN-CONTAINING OXIDOREDUCTASE"/>
    <property type="match status" value="1"/>
</dbReference>
<dbReference type="OrthoDB" id="4898680at2759"/>
<evidence type="ECO:0000313" key="7">
    <source>
        <dbReference type="EMBL" id="KAF7117595.1"/>
    </source>
</evidence>
<accession>A0A8H6P4I3</accession>
<dbReference type="GO" id="GO:0008270">
    <property type="term" value="F:zinc ion binding"/>
    <property type="evidence" value="ECO:0007669"/>
    <property type="project" value="InterPro"/>
</dbReference>